<name>A0A5D9DFH1_HALER</name>
<reference evidence="2 3" key="1">
    <citation type="submission" date="2019-08" db="EMBL/GenBank/DDBJ databases">
        <title>Draft Genome Sequence of Halomonas eurihalina Isolated from Preserved Hide-surface.</title>
        <authorList>
            <person name="Hussain S.A."/>
            <person name="Xu A."/>
            <person name="Sarker M."/>
            <person name="Sommers C."/>
        </authorList>
    </citation>
    <scope>NUCLEOTIDE SEQUENCE [LARGE SCALE GENOMIC DNA]</scope>
    <source>
        <strain evidence="2 3">MS1</strain>
    </source>
</reference>
<evidence type="ECO:0000313" key="2">
    <source>
        <dbReference type="EMBL" id="TZG41531.1"/>
    </source>
</evidence>
<dbReference type="AlphaFoldDB" id="A0A5D9DFH1"/>
<evidence type="ECO:0000313" key="3">
    <source>
        <dbReference type="Proteomes" id="UP000324260"/>
    </source>
</evidence>
<keyword evidence="1" id="KW-0812">Transmembrane</keyword>
<keyword evidence="1" id="KW-0472">Membrane</keyword>
<gene>
    <name evidence="2" type="ORF">FZZ93_02390</name>
</gene>
<sequence length="96" mass="10475">MIKTALAHALIAIAIQLALGQFFGYVAAGAVAVAFYLGRELSQHEYKLGIRRGWQWGESLPVKPWEPIIRGWSRDSALDIIAPVVAVAGLAYWLGV</sequence>
<organism evidence="2 3">
    <name type="scientific">Halomonas eurihalina</name>
    <dbReference type="NCBI Taxonomy" id="42566"/>
    <lineage>
        <taxon>Bacteria</taxon>
        <taxon>Pseudomonadati</taxon>
        <taxon>Pseudomonadota</taxon>
        <taxon>Gammaproteobacteria</taxon>
        <taxon>Oceanospirillales</taxon>
        <taxon>Halomonadaceae</taxon>
        <taxon>Halomonas</taxon>
    </lineage>
</organism>
<proteinExistence type="predicted"/>
<protein>
    <submittedName>
        <fullName evidence="2">Uncharacterized protein</fullName>
    </submittedName>
</protein>
<dbReference type="EMBL" id="VTPU01000001">
    <property type="protein sequence ID" value="TZG41531.1"/>
    <property type="molecule type" value="Genomic_DNA"/>
</dbReference>
<accession>A0A5D9DFH1</accession>
<feature type="transmembrane region" description="Helical" evidence="1">
    <location>
        <begin position="6"/>
        <end position="37"/>
    </location>
</feature>
<comment type="caution">
    <text evidence="2">The sequence shown here is derived from an EMBL/GenBank/DDBJ whole genome shotgun (WGS) entry which is preliminary data.</text>
</comment>
<keyword evidence="1" id="KW-1133">Transmembrane helix</keyword>
<evidence type="ECO:0000256" key="1">
    <source>
        <dbReference type="SAM" id="Phobius"/>
    </source>
</evidence>
<dbReference type="Proteomes" id="UP000324260">
    <property type="component" value="Unassembled WGS sequence"/>
</dbReference>
<dbReference type="OrthoDB" id="7409763at2"/>
<dbReference type="RefSeq" id="WP_149320722.1">
    <property type="nucleotide sequence ID" value="NZ_JARWAH010000001.1"/>
</dbReference>
<keyword evidence="3" id="KW-1185">Reference proteome</keyword>